<dbReference type="EMBL" id="JAGETZ010000014">
    <property type="protein sequence ID" value="MBO2012055.1"/>
    <property type="molecule type" value="Genomic_DNA"/>
</dbReference>
<proteinExistence type="predicted"/>
<evidence type="ECO:0000313" key="2">
    <source>
        <dbReference type="Proteomes" id="UP000664369"/>
    </source>
</evidence>
<reference evidence="1 2" key="1">
    <citation type="submission" date="2021-03" db="EMBL/GenBank/DDBJ databases">
        <authorList>
            <person name="Kim M.K."/>
        </authorList>
    </citation>
    <scope>NUCLEOTIDE SEQUENCE [LARGE SCALE GENOMIC DNA]</scope>
    <source>
        <strain evidence="1 2">BT442</strain>
    </source>
</reference>
<dbReference type="RefSeq" id="WP_208177819.1">
    <property type="nucleotide sequence ID" value="NZ_JAGETZ010000014.1"/>
</dbReference>
<accession>A0ABS3QMY6</accession>
<protein>
    <submittedName>
        <fullName evidence="1">Uncharacterized protein</fullName>
    </submittedName>
</protein>
<dbReference type="Pfam" id="PF20461">
    <property type="entry name" value="DUF6714"/>
    <property type="match status" value="1"/>
</dbReference>
<dbReference type="Proteomes" id="UP000664369">
    <property type="component" value="Unassembled WGS sequence"/>
</dbReference>
<name>A0ABS3QMY6_9BACT</name>
<sequence length="194" mass="22451">MHLTALLALFDESFGHEPHPGEAHIVHNNSGYDLEAVGIREAFKAHTWQTLPVEVLLYEQSALGFLSKAGFKYYLPAYLRLAVQQYEAADMIPDNLVLALTLPTEADIVLSALDIRRYDMDMDMPGVDWNDILQSRLRNLNQDTHDFIDRYRQFSPAQGLAIYQFLAFMRDEHGPDFLRKEPEIAIERYWFQFA</sequence>
<keyword evidence="2" id="KW-1185">Reference proteome</keyword>
<organism evidence="1 2">
    <name type="scientific">Hymenobacter negativus</name>
    <dbReference type="NCBI Taxonomy" id="2795026"/>
    <lineage>
        <taxon>Bacteria</taxon>
        <taxon>Pseudomonadati</taxon>
        <taxon>Bacteroidota</taxon>
        <taxon>Cytophagia</taxon>
        <taxon>Cytophagales</taxon>
        <taxon>Hymenobacteraceae</taxon>
        <taxon>Hymenobacter</taxon>
    </lineage>
</organism>
<evidence type="ECO:0000313" key="1">
    <source>
        <dbReference type="EMBL" id="MBO2012055.1"/>
    </source>
</evidence>
<dbReference type="InterPro" id="IPR046560">
    <property type="entry name" value="DUF6714"/>
</dbReference>
<comment type="caution">
    <text evidence="1">The sequence shown here is derived from an EMBL/GenBank/DDBJ whole genome shotgun (WGS) entry which is preliminary data.</text>
</comment>
<gene>
    <name evidence="1" type="ORF">J4E00_23520</name>
</gene>